<feature type="transmembrane region" description="Helical" evidence="1">
    <location>
        <begin position="41"/>
        <end position="65"/>
    </location>
</feature>
<organism evidence="3 9">
    <name type="scientific">Phytophthora fragariae</name>
    <dbReference type="NCBI Taxonomy" id="53985"/>
    <lineage>
        <taxon>Eukaryota</taxon>
        <taxon>Sar</taxon>
        <taxon>Stramenopiles</taxon>
        <taxon>Oomycota</taxon>
        <taxon>Peronosporomycetes</taxon>
        <taxon>Peronosporales</taxon>
        <taxon>Peronosporaceae</taxon>
        <taxon>Phytophthora</taxon>
    </lineage>
</organism>
<keyword evidence="1" id="KW-0812">Transmembrane</keyword>
<evidence type="ECO:0000313" key="5">
    <source>
        <dbReference type="EMBL" id="KAE9308577.1"/>
    </source>
</evidence>
<dbReference type="AlphaFoldDB" id="A0A6A3S590"/>
<sequence length="103" mass="11677">MFDPPNRPLRWINPDQFDTHQNIDLTEEGCVRTLSSYDPNAYLYVQIIYLGLGGVTTLASAVMYIRSLKYEASKLQQYNFLIQLSRVGKATCLVGSKLTTELV</sequence>
<dbReference type="EMBL" id="QXGF01000661">
    <property type="protein sequence ID" value="KAE8937119.1"/>
    <property type="molecule type" value="Genomic_DNA"/>
</dbReference>
<evidence type="ECO:0000313" key="4">
    <source>
        <dbReference type="EMBL" id="KAE9147131.1"/>
    </source>
</evidence>
<dbReference type="Proteomes" id="UP000437068">
    <property type="component" value="Unassembled WGS sequence"/>
</dbReference>
<dbReference type="EMBL" id="QXFZ01000619">
    <property type="protein sequence ID" value="KAE9109989.1"/>
    <property type="molecule type" value="Genomic_DNA"/>
</dbReference>
<evidence type="ECO:0000313" key="6">
    <source>
        <dbReference type="Proteomes" id="UP000429523"/>
    </source>
</evidence>
<protein>
    <submittedName>
        <fullName evidence="3">Uncharacterized protein</fullName>
    </submittedName>
</protein>
<evidence type="ECO:0000313" key="9">
    <source>
        <dbReference type="Proteomes" id="UP000441208"/>
    </source>
</evidence>
<keyword evidence="1" id="KW-1133">Transmembrane helix</keyword>
<evidence type="ECO:0000313" key="3">
    <source>
        <dbReference type="EMBL" id="KAE9109989.1"/>
    </source>
</evidence>
<proteinExistence type="predicted"/>
<dbReference type="EMBL" id="QXGE01000576">
    <property type="protein sequence ID" value="KAE9308577.1"/>
    <property type="molecule type" value="Genomic_DNA"/>
</dbReference>
<dbReference type="Proteomes" id="UP000429523">
    <property type="component" value="Unassembled WGS sequence"/>
</dbReference>
<evidence type="ECO:0000313" key="7">
    <source>
        <dbReference type="Proteomes" id="UP000437068"/>
    </source>
</evidence>
<dbReference type="EMBL" id="QXGA01000366">
    <property type="protein sequence ID" value="KAE9147131.1"/>
    <property type="molecule type" value="Genomic_DNA"/>
</dbReference>
<evidence type="ECO:0000313" key="2">
    <source>
        <dbReference type="EMBL" id="KAE8937119.1"/>
    </source>
</evidence>
<keyword evidence="1" id="KW-0472">Membrane</keyword>
<dbReference type="Proteomes" id="UP000441208">
    <property type="component" value="Unassembled WGS sequence"/>
</dbReference>
<gene>
    <name evidence="5" type="ORF">PF001_g11104</name>
    <name evidence="4" type="ORF">PF006_g8150</name>
    <name evidence="3" type="ORF">PF007_g12040</name>
    <name evidence="2" type="ORF">PF009_g12973</name>
</gene>
<reference evidence="6 7" key="1">
    <citation type="submission" date="2018-08" db="EMBL/GenBank/DDBJ databases">
        <title>Genomic investigation of the strawberry pathogen Phytophthora fragariae indicates pathogenicity is determined by transcriptional variation in three key races.</title>
        <authorList>
            <person name="Adams T.M."/>
            <person name="Armitage A.D."/>
            <person name="Sobczyk M.K."/>
            <person name="Bates H.J."/>
            <person name="Dunwell J.M."/>
            <person name="Nellist C.F."/>
            <person name="Harrison R.J."/>
        </authorList>
    </citation>
    <scope>NUCLEOTIDE SEQUENCE [LARGE SCALE GENOMIC DNA]</scope>
    <source>
        <strain evidence="5 7">A4</strain>
        <strain evidence="4 8">NOV-5</strain>
        <strain evidence="3 9">NOV-71</strain>
        <strain evidence="2 6">NOV-9</strain>
    </source>
</reference>
<dbReference type="Proteomes" id="UP000440732">
    <property type="component" value="Unassembled WGS sequence"/>
</dbReference>
<accession>A0A6A3S590</accession>
<name>A0A6A3S590_9STRA</name>
<evidence type="ECO:0000256" key="1">
    <source>
        <dbReference type="SAM" id="Phobius"/>
    </source>
</evidence>
<comment type="caution">
    <text evidence="3">The sequence shown here is derived from an EMBL/GenBank/DDBJ whole genome shotgun (WGS) entry which is preliminary data.</text>
</comment>
<evidence type="ECO:0000313" key="8">
    <source>
        <dbReference type="Proteomes" id="UP000440732"/>
    </source>
</evidence>